<accession>A0A318H2E3</accession>
<dbReference type="PANTHER" id="PTHR47199">
    <property type="entry name" value="PHOTOSYSTEM II STABILITY/ASSEMBLY FACTOR HCF136, CHLOROPLASTIC"/>
    <property type="match status" value="1"/>
</dbReference>
<keyword evidence="1" id="KW-0602">Photosynthesis</keyword>
<keyword evidence="6" id="KW-1185">Reference proteome</keyword>
<dbReference type="Pfam" id="PF14870">
    <property type="entry name" value="PSII_BNR"/>
    <property type="match status" value="1"/>
</dbReference>
<dbReference type="Gene3D" id="2.130.10.10">
    <property type="entry name" value="YVTN repeat-like/Quinoprotein amine dehydrogenase"/>
    <property type="match status" value="1"/>
</dbReference>
<evidence type="ECO:0000256" key="2">
    <source>
        <dbReference type="ARBA" id="ARBA00023276"/>
    </source>
</evidence>
<dbReference type="AlphaFoldDB" id="A0A318H2E3"/>
<dbReference type="InterPro" id="IPR015943">
    <property type="entry name" value="WD40/YVTN_repeat-like_dom_sf"/>
</dbReference>
<reference evidence="5 6" key="1">
    <citation type="submission" date="2018-05" db="EMBL/GenBank/DDBJ databases">
        <title>Genomic Encyclopedia of Type Strains, Phase IV (KMG-IV): sequencing the most valuable type-strain genomes for metagenomic binning, comparative biology and taxonomic classification.</title>
        <authorList>
            <person name="Goeker M."/>
        </authorList>
    </citation>
    <scope>NUCLEOTIDE SEQUENCE [LARGE SCALE GENOMIC DNA]</scope>
    <source>
        <strain evidence="5 6">DSM 566</strain>
    </source>
</reference>
<proteinExistence type="predicted"/>
<comment type="caution">
    <text evidence="5">The sequence shown here is derived from an EMBL/GenBank/DDBJ whole genome shotgun (WGS) entry which is preliminary data.</text>
</comment>
<dbReference type="CDD" id="cd15482">
    <property type="entry name" value="Sialidase_non-viral"/>
    <property type="match status" value="1"/>
</dbReference>
<dbReference type="EMBL" id="QJJS01000004">
    <property type="protein sequence ID" value="PXW97528.1"/>
    <property type="molecule type" value="Genomic_DNA"/>
</dbReference>
<dbReference type="GO" id="GO:0015979">
    <property type="term" value="P:photosynthesis"/>
    <property type="evidence" value="ECO:0007669"/>
    <property type="project" value="UniProtKB-KW"/>
</dbReference>
<keyword evidence="2" id="KW-0604">Photosystem II</keyword>
<organism evidence="5 6">
    <name type="scientific">Sphaerotilus hippei</name>
    <dbReference type="NCBI Taxonomy" id="744406"/>
    <lineage>
        <taxon>Bacteria</taxon>
        <taxon>Pseudomonadati</taxon>
        <taxon>Pseudomonadota</taxon>
        <taxon>Betaproteobacteria</taxon>
        <taxon>Burkholderiales</taxon>
        <taxon>Sphaerotilaceae</taxon>
        <taxon>Sphaerotilus</taxon>
    </lineage>
</organism>
<dbReference type="Proteomes" id="UP000247811">
    <property type="component" value="Unassembled WGS sequence"/>
</dbReference>
<feature type="region of interest" description="Disordered" evidence="3">
    <location>
        <begin position="1"/>
        <end position="23"/>
    </location>
</feature>
<dbReference type="GO" id="GO:0009523">
    <property type="term" value="C:photosystem II"/>
    <property type="evidence" value="ECO:0007669"/>
    <property type="project" value="UniProtKB-KW"/>
</dbReference>
<evidence type="ECO:0000313" key="6">
    <source>
        <dbReference type="Proteomes" id="UP000247811"/>
    </source>
</evidence>
<gene>
    <name evidence="5" type="ORF">C7444_104130</name>
</gene>
<protein>
    <submittedName>
        <fullName evidence="5">Photosystem II stability/assembly factor-like uncharacterized protein</fullName>
    </submittedName>
</protein>
<evidence type="ECO:0000256" key="1">
    <source>
        <dbReference type="ARBA" id="ARBA00022531"/>
    </source>
</evidence>
<evidence type="ECO:0000256" key="3">
    <source>
        <dbReference type="SAM" id="MobiDB-lite"/>
    </source>
</evidence>
<dbReference type="PANTHER" id="PTHR47199:SF2">
    <property type="entry name" value="PHOTOSYSTEM II STABILITY_ASSEMBLY FACTOR HCF136, CHLOROPLASTIC"/>
    <property type="match status" value="1"/>
</dbReference>
<dbReference type="InterPro" id="IPR028203">
    <property type="entry name" value="PSII_CF48-like_dom"/>
</dbReference>
<sequence>MIPVPMVPPGRQGAAWPADPLLPPSPSTELRPCRRRVLAWLAAGLAGTGAAARAADAGPVPPPSAGAIGSALQRPAVSTALGARSVLQGAAQAGRRLVAVGERGLILVSSDDGQSWQQRPCPVSTGLTAVRFADDLHGVAVGHGGVVLSTQDGGQQWRLVLEGLQAARLEREAARARGDAAALRSAERLVADGADKPWLDVLTSAPGRLLAVGAYGLALASGDGGLTWTSWRDRLDNPRELHLYGVRQRGERLLIAGEQGLVLLSGDGGRSFRRLVLPYAGSFFTAELPPDGSLVVAGLRGNTWRSTDGGASWQALAAPVPVSIVASALAPDGALLLASQAGQVLRAAPGELALRALPLPPQPPLTGLLPLAGGRLLTLSILGARRLSLSDAVAPAPH</sequence>
<feature type="domain" description="Photosynthesis system II assembly factor Ycf48/Hcf136-like" evidence="4">
    <location>
        <begin position="198"/>
        <end position="342"/>
    </location>
</feature>
<evidence type="ECO:0000259" key="4">
    <source>
        <dbReference type="Pfam" id="PF14870"/>
    </source>
</evidence>
<dbReference type="SUPFAM" id="SSF110296">
    <property type="entry name" value="Oligoxyloglucan reducing end-specific cellobiohydrolase"/>
    <property type="match status" value="1"/>
</dbReference>
<evidence type="ECO:0000313" key="5">
    <source>
        <dbReference type="EMBL" id="PXW97528.1"/>
    </source>
</evidence>
<name>A0A318H2E3_9BURK</name>